<reference evidence="2 3" key="1">
    <citation type="journal article" date="2013" name="PLoS ONE">
        <title>The first genomic and proteomic characterization of a deep-sea sulfate reducer: insights into the piezophilic lifestyle of Desulfovibrio piezophilus.</title>
        <authorList>
            <person name="Pradel N."/>
            <person name="Ji B."/>
            <person name="Gimenez G."/>
            <person name="Talla E."/>
            <person name="Lenoble P."/>
            <person name="Garel M."/>
            <person name="Tamburini C."/>
            <person name="Fourquet P."/>
            <person name="Lebrun R."/>
            <person name="Bertin P."/>
            <person name="Denis Y."/>
            <person name="Pophillat M."/>
            <person name="Barbe V."/>
            <person name="Ollivier B."/>
            <person name="Dolla A."/>
        </authorList>
    </citation>
    <scope>NUCLEOTIDE SEQUENCE [LARGE SCALE GENOMIC DNA]</scope>
    <source>
        <strain evidence="3">DSM 10523 / SB164P1</strain>
    </source>
</reference>
<feature type="signal peptide" evidence="1">
    <location>
        <begin position="1"/>
        <end position="27"/>
    </location>
</feature>
<dbReference type="Pfam" id="PF13852">
    <property type="entry name" value="DUF4197"/>
    <property type="match status" value="1"/>
</dbReference>
<dbReference type="STRING" id="1322246.BN4_12606"/>
<proteinExistence type="predicted"/>
<evidence type="ECO:0000313" key="3">
    <source>
        <dbReference type="Proteomes" id="UP000011724"/>
    </source>
</evidence>
<dbReference type="KEGG" id="dpi:BN4_12606"/>
<evidence type="ECO:0008006" key="4">
    <source>
        <dbReference type="Google" id="ProtNLM"/>
    </source>
</evidence>
<evidence type="ECO:0000313" key="2">
    <source>
        <dbReference type="EMBL" id="CCH49839.1"/>
    </source>
</evidence>
<dbReference type="BioCyc" id="DPIE1322246:BN4_RS13085-MONOMER"/>
<dbReference type="eggNOG" id="ENOG502Z7PK">
    <property type="taxonomic scope" value="Bacteria"/>
</dbReference>
<dbReference type="AlphaFoldDB" id="M1WRY5"/>
<dbReference type="Proteomes" id="UP000011724">
    <property type="component" value="Chromosome"/>
</dbReference>
<accession>M1WRY5</accession>
<gene>
    <name evidence="2" type="ordered locus">BN4_12606</name>
</gene>
<protein>
    <recommendedName>
        <fullName evidence="4">DUF4197 domain-containing protein</fullName>
    </recommendedName>
</protein>
<evidence type="ECO:0000256" key="1">
    <source>
        <dbReference type="SAM" id="SignalP"/>
    </source>
</evidence>
<dbReference type="RefSeq" id="WP_015415882.1">
    <property type="nucleotide sequence ID" value="NC_020409.1"/>
</dbReference>
<organism evidence="2 3">
    <name type="scientific">Pseudodesulfovibrio piezophilus (strain DSM 21447 / JCM 15486 / C1TLV30)</name>
    <name type="common">Desulfovibrio piezophilus</name>
    <dbReference type="NCBI Taxonomy" id="1322246"/>
    <lineage>
        <taxon>Bacteria</taxon>
        <taxon>Pseudomonadati</taxon>
        <taxon>Thermodesulfobacteriota</taxon>
        <taxon>Desulfovibrionia</taxon>
        <taxon>Desulfovibrionales</taxon>
        <taxon>Desulfovibrionaceae</taxon>
    </lineage>
</organism>
<dbReference type="OrthoDB" id="5465041at2"/>
<reference evidence="3" key="2">
    <citation type="journal article" date="2013" name="Stand. Genomic Sci.">
        <title>Complete genome sequence of Desulfocapsa sulfexigens, a marine deltaproteobacterium specialized in disproportionating inorganic sulfur compounds.</title>
        <authorList>
            <person name="Finster K.W."/>
            <person name="Kjeldsen K.U."/>
            <person name="Kube M."/>
            <person name="Reinhardt R."/>
            <person name="Mussmann M."/>
            <person name="Amann R."/>
            <person name="Schreiber L."/>
        </authorList>
    </citation>
    <scope>NUCLEOTIDE SEQUENCE [LARGE SCALE GENOMIC DNA]</scope>
    <source>
        <strain evidence="3">DSM 10523 / SB164P1</strain>
    </source>
</reference>
<dbReference type="HOGENOM" id="CLU_085032_1_0_7"/>
<dbReference type="EMBL" id="FO203427">
    <property type="protein sequence ID" value="CCH49839.1"/>
    <property type="molecule type" value="Genomic_DNA"/>
</dbReference>
<name>M1WRY5_PSEP2</name>
<dbReference type="PATRIC" id="fig|879567.3.peg.2793"/>
<sequence length="242" mass="25521">MQPKFYMFLLSFFVIVPFFTPTQSANAGWADTLKKVGTEMADEKAKKSGLSYTSSEAVSGIKEVLSQGTDYGTSILSSAGGFSQNSETALSLPSGLSALTSLGGDSSGLLSALNTAAENSVPETSDLIMSAISDTDITETSDLLDGGETAITQFFESQSRDSLKTMVTPVVTKSIESAGVNSYLQPLMAAQTLTGGDSTLFDPVDYVSEKTLDGMFYYMGVKEKEIRTSGAASASSLLQKLF</sequence>
<keyword evidence="1" id="KW-0732">Signal</keyword>
<feature type="chain" id="PRO_5004018958" description="DUF4197 domain-containing protein" evidence="1">
    <location>
        <begin position="28"/>
        <end position="242"/>
    </location>
</feature>
<dbReference type="InterPro" id="IPR025245">
    <property type="entry name" value="DUF4197"/>
</dbReference>
<keyword evidence="3" id="KW-1185">Reference proteome</keyword>